<dbReference type="GO" id="GO:0051301">
    <property type="term" value="P:cell division"/>
    <property type="evidence" value="ECO:0007669"/>
    <property type="project" value="UniProtKB-KW"/>
</dbReference>
<dbReference type="AlphaFoldDB" id="A0A4R2KRD0"/>
<feature type="compositionally biased region" description="Low complexity" evidence="1">
    <location>
        <begin position="64"/>
        <end position="78"/>
    </location>
</feature>
<organism evidence="2 3">
    <name type="scientific">Plasticicumulans lactativorans</name>
    <dbReference type="NCBI Taxonomy" id="1133106"/>
    <lineage>
        <taxon>Bacteria</taxon>
        <taxon>Pseudomonadati</taxon>
        <taxon>Pseudomonadota</taxon>
        <taxon>Gammaproteobacteria</taxon>
        <taxon>Candidatus Competibacteraceae</taxon>
        <taxon>Plasticicumulans</taxon>
    </lineage>
</organism>
<sequence>MYLPPNSLRAPLSALLLGLPAIVAVQTASLWLLAREAPTASVSLERLADAFTRPAAAPERATLPAAAPVAPSPAVVERAPNEPPATPARVAMPVAAVHAAPVAAPAMPAVAAAGAEAPGPVAAAAAAVPPPVAAPVAPEPAPPAHAVAEPVKPAAGAAEPAPAAHAAPLADAAPVHDEAPAAAGPLAPTPPLAPTVAPPLAPVAAAPAAPVPVNAPLPPAAAAEAVAATPAPVAPAAAAPEPAAPIPGLLGPDWVKAQSPRQRTLLLRTEPTLDALRRWLAGRDLELPLAVVESREPGRRGYVLLGGSYADSNEAAAAAKALTKRSGVRAWVRRFDQVQPPAGG</sequence>
<protein>
    <submittedName>
        <fullName evidence="2">Septal ring-binding cell division protein DamX</fullName>
    </submittedName>
</protein>
<evidence type="ECO:0000313" key="3">
    <source>
        <dbReference type="Proteomes" id="UP000295765"/>
    </source>
</evidence>
<evidence type="ECO:0000256" key="1">
    <source>
        <dbReference type="SAM" id="MobiDB-lite"/>
    </source>
</evidence>
<feature type="region of interest" description="Disordered" evidence="1">
    <location>
        <begin position="151"/>
        <end position="172"/>
    </location>
</feature>
<dbReference type="Gene3D" id="3.30.70.1070">
    <property type="entry name" value="Sporulation related repeat"/>
    <property type="match status" value="1"/>
</dbReference>
<dbReference type="RefSeq" id="WP_132545553.1">
    <property type="nucleotide sequence ID" value="NZ_SLWY01000028.1"/>
</dbReference>
<dbReference type="Proteomes" id="UP000295765">
    <property type="component" value="Unassembled WGS sequence"/>
</dbReference>
<keyword evidence="2" id="KW-0132">Cell division</keyword>
<dbReference type="GO" id="GO:0042834">
    <property type="term" value="F:peptidoglycan binding"/>
    <property type="evidence" value="ECO:0007669"/>
    <property type="project" value="InterPro"/>
</dbReference>
<dbReference type="EMBL" id="SLWY01000028">
    <property type="protein sequence ID" value="TCO76841.1"/>
    <property type="molecule type" value="Genomic_DNA"/>
</dbReference>
<name>A0A4R2KRD0_9GAMM</name>
<dbReference type="InterPro" id="IPR036680">
    <property type="entry name" value="SPOR-like_sf"/>
</dbReference>
<comment type="caution">
    <text evidence="2">The sequence shown here is derived from an EMBL/GenBank/DDBJ whole genome shotgun (WGS) entry which is preliminary data.</text>
</comment>
<gene>
    <name evidence="2" type="ORF">EV699_12813</name>
</gene>
<evidence type="ECO:0000313" key="2">
    <source>
        <dbReference type="EMBL" id="TCO76841.1"/>
    </source>
</evidence>
<proteinExistence type="predicted"/>
<accession>A0A4R2KRD0</accession>
<reference evidence="2 3" key="1">
    <citation type="submission" date="2019-03" db="EMBL/GenBank/DDBJ databases">
        <title>Genomic Encyclopedia of Type Strains, Phase IV (KMG-IV): sequencing the most valuable type-strain genomes for metagenomic binning, comparative biology and taxonomic classification.</title>
        <authorList>
            <person name="Goeker M."/>
        </authorList>
    </citation>
    <scope>NUCLEOTIDE SEQUENCE [LARGE SCALE GENOMIC DNA]</scope>
    <source>
        <strain evidence="2 3">DSM 25287</strain>
    </source>
</reference>
<keyword evidence="2" id="KW-0131">Cell cycle</keyword>
<feature type="region of interest" description="Disordered" evidence="1">
    <location>
        <begin position="64"/>
        <end position="84"/>
    </location>
</feature>
<keyword evidence="3" id="KW-1185">Reference proteome</keyword>